<protein>
    <submittedName>
        <fullName evidence="2">Uncharacterized protein</fullName>
    </submittedName>
</protein>
<evidence type="ECO:0000313" key="2">
    <source>
        <dbReference type="EMBL" id="OAY70076.1"/>
    </source>
</evidence>
<accession>A0A199UZL8</accession>
<dbReference type="AlphaFoldDB" id="A0A199UZL8"/>
<feature type="non-terminal residue" evidence="2">
    <location>
        <position position="81"/>
    </location>
</feature>
<name>A0A199UZL8_ANACO</name>
<organism evidence="2 3">
    <name type="scientific">Ananas comosus</name>
    <name type="common">Pineapple</name>
    <name type="synonym">Ananas ananas</name>
    <dbReference type="NCBI Taxonomy" id="4615"/>
    <lineage>
        <taxon>Eukaryota</taxon>
        <taxon>Viridiplantae</taxon>
        <taxon>Streptophyta</taxon>
        <taxon>Embryophyta</taxon>
        <taxon>Tracheophyta</taxon>
        <taxon>Spermatophyta</taxon>
        <taxon>Magnoliopsida</taxon>
        <taxon>Liliopsida</taxon>
        <taxon>Poales</taxon>
        <taxon>Bromeliaceae</taxon>
        <taxon>Bromelioideae</taxon>
        <taxon>Ananas</taxon>
    </lineage>
</organism>
<feature type="compositionally biased region" description="Low complexity" evidence="1">
    <location>
        <begin position="44"/>
        <end position="59"/>
    </location>
</feature>
<gene>
    <name evidence="2" type="ORF">ACMD2_17801</name>
</gene>
<feature type="compositionally biased region" description="Basic and acidic residues" evidence="1">
    <location>
        <begin position="64"/>
        <end position="81"/>
    </location>
</feature>
<sequence length="81" mass="9124">MEKISLHPWITRPAGADKIINEAGKVKRKRSKRLAEMTARSLPTPSCSRRCQSQQQTCPEELTEEMRGDGVKRDDGIAMVL</sequence>
<comment type="caution">
    <text evidence="2">The sequence shown here is derived from an EMBL/GenBank/DDBJ whole genome shotgun (WGS) entry which is preliminary data.</text>
</comment>
<evidence type="ECO:0000313" key="3">
    <source>
        <dbReference type="Proteomes" id="UP000092600"/>
    </source>
</evidence>
<evidence type="ECO:0000256" key="1">
    <source>
        <dbReference type="SAM" id="MobiDB-lite"/>
    </source>
</evidence>
<proteinExistence type="predicted"/>
<reference evidence="2 3" key="1">
    <citation type="journal article" date="2016" name="DNA Res.">
        <title>The draft genome of MD-2 pineapple using hybrid error correction of long reads.</title>
        <authorList>
            <person name="Redwan R.M."/>
            <person name="Saidin A."/>
            <person name="Kumar S.V."/>
        </authorList>
    </citation>
    <scope>NUCLEOTIDE SEQUENCE [LARGE SCALE GENOMIC DNA]</scope>
    <source>
        <strain evidence="3">cv. MD2</strain>
        <tissue evidence="2">Leaf</tissue>
    </source>
</reference>
<dbReference type="Proteomes" id="UP000092600">
    <property type="component" value="Unassembled WGS sequence"/>
</dbReference>
<feature type="region of interest" description="Disordered" evidence="1">
    <location>
        <begin position="25"/>
        <end position="81"/>
    </location>
</feature>
<dbReference type="EMBL" id="LSRQ01004087">
    <property type="protein sequence ID" value="OAY70076.1"/>
    <property type="molecule type" value="Genomic_DNA"/>
</dbReference>